<protein>
    <recommendedName>
        <fullName evidence="2">VanZ-like domain-containing protein</fullName>
    </recommendedName>
</protein>
<name>A0A1C1A1U4_9BACL</name>
<keyword evidence="4" id="KW-1185">Reference proteome</keyword>
<sequence>MFRNALFHHKNVNIMIFAIGIVYALIMLNLLFLRGRYVSLSDHYMYNLVPFRTIQSYIVLREHYNFHTWFTNLFGNIVLFIPIGLLLPVLNRTFLRPILLIITTLGIIFIIEFLQMVTKVGSFDVDDIILNTCGACVGLFLTKLTLRTFQRDHKQGGS</sequence>
<feature type="transmembrane region" description="Helical" evidence="1">
    <location>
        <begin position="69"/>
        <end position="90"/>
    </location>
</feature>
<comment type="caution">
    <text evidence="3">The sequence shown here is derived from an EMBL/GenBank/DDBJ whole genome shotgun (WGS) entry which is preliminary data.</text>
</comment>
<dbReference type="PANTHER" id="PTHR36834:SF1">
    <property type="entry name" value="INTEGRAL MEMBRANE PROTEIN"/>
    <property type="match status" value="1"/>
</dbReference>
<feature type="transmembrane region" description="Helical" evidence="1">
    <location>
        <begin position="12"/>
        <end position="33"/>
    </location>
</feature>
<proteinExistence type="predicted"/>
<dbReference type="Proteomes" id="UP000093309">
    <property type="component" value="Unassembled WGS sequence"/>
</dbReference>
<evidence type="ECO:0000259" key="2">
    <source>
        <dbReference type="Pfam" id="PF04892"/>
    </source>
</evidence>
<dbReference type="AlphaFoldDB" id="A0A1C1A1U4"/>
<keyword evidence="1" id="KW-1133">Transmembrane helix</keyword>
<dbReference type="STRING" id="512399.A8709_27165"/>
<evidence type="ECO:0000256" key="1">
    <source>
        <dbReference type="SAM" id="Phobius"/>
    </source>
</evidence>
<dbReference type="Pfam" id="PF04892">
    <property type="entry name" value="VanZ"/>
    <property type="match status" value="1"/>
</dbReference>
<accession>A0A1C1A1U4</accession>
<evidence type="ECO:0000313" key="4">
    <source>
        <dbReference type="Proteomes" id="UP000093309"/>
    </source>
</evidence>
<dbReference type="PANTHER" id="PTHR36834">
    <property type="entry name" value="MEMBRANE PROTEIN-RELATED"/>
    <property type="match status" value="1"/>
</dbReference>
<keyword evidence="1" id="KW-0472">Membrane</keyword>
<dbReference type="OrthoDB" id="4822551at2"/>
<dbReference type="EMBL" id="LYPC01000020">
    <property type="protein sequence ID" value="OCT14484.1"/>
    <property type="molecule type" value="Genomic_DNA"/>
</dbReference>
<gene>
    <name evidence="3" type="ORF">A8709_27165</name>
</gene>
<organism evidence="3 4">
    <name type="scientific">Paenibacillus pectinilyticus</name>
    <dbReference type="NCBI Taxonomy" id="512399"/>
    <lineage>
        <taxon>Bacteria</taxon>
        <taxon>Bacillati</taxon>
        <taxon>Bacillota</taxon>
        <taxon>Bacilli</taxon>
        <taxon>Bacillales</taxon>
        <taxon>Paenibacillaceae</taxon>
        <taxon>Paenibacillus</taxon>
    </lineage>
</organism>
<feature type="domain" description="VanZ-like" evidence="2">
    <location>
        <begin position="21"/>
        <end position="144"/>
    </location>
</feature>
<dbReference type="InterPro" id="IPR006976">
    <property type="entry name" value="VanZ-like"/>
</dbReference>
<evidence type="ECO:0000313" key="3">
    <source>
        <dbReference type="EMBL" id="OCT14484.1"/>
    </source>
</evidence>
<feature type="transmembrane region" description="Helical" evidence="1">
    <location>
        <begin position="128"/>
        <end position="146"/>
    </location>
</feature>
<dbReference type="InterPro" id="IPR053150">
    <property type="entry name" value="Teicoplanin_resist-assoc"/>
</dbReference>
<keyword evidence="1" id="KW-0812">Transmembrane</keyword>
<reference evidence="4" key="1">
    <citation type="submission" date="2016-05" db="EMBL/GenBank/DDBJ databases">
        <title>Paenibacillus oryzae. sp. nov., isolated from the rice root.</title>
        <authorList>
            <person name="Zhang J."/>
            <person name="Zhang X."/>
        </authorList>
    </citation>
    <scope>NUCLEOTIDE SEQUENCE [LARGE SCALE GENOMIC DNA]</scope>
    <source>
        <strain evidence="4">KCTC13222</strain>
    </source>
</reference>
<feature type="transmembrane region" description="Helical" evidence="1">
    <location>
        <begin position="97"/>
        <end position="116"/>
    </location>
</feature>